<name>A0A6A4I817_9AGAR</name>
<sequence>MDPRFRHPSSRYGKVDQGNSGKVKWPKHQGKHKPVFAIPASCGAGAAMYQPVPSAASTSSVRFPAPGQSVGSYSQPYPQSSSLSPSSTYRPVGPSAASTSSVRSPVPGQSVGSYSQHYPQSPSLSPSSTTMYRPAGPSAASTSSVRSSASGQSEGSYSQPYSPSPSLSPSSSRSSKTFHVVEVCFKRSWERNKP</sequence>
<feature type="region of interest" description="Disordered" evidence="1">
    <location>
        <begin position="53"/>
        <end position="177"/>
    </location>
</feature>
<reference evidence="2" key="1">
    <citation type="journal article" date="2019" name="Environ. Microbiol.">
        <title>Fungal ecological strategies reflected in gene transcription - a case study of two litter decomposers.</title>
        <authorList>
            <person name="Barbi F."/>
            <person name="Kohler A."/>
            <person name="Barry K."/>
            <person name="Baskaran P."/>
            <person name="Daum C."/>
            <person name="Fauchery L."/>
            <person name="Ihrmark K."/>
            <person name="Kuo A."/>
            <person name="LaButti K."/>
            <person name="Lipzen A."/>
            <person name="Morin E."/>
            <person name="Grigoriev I.V."/>
            <person name="Henrissat B."/>
            <person name="Lindahl B."/>
            <person name="Martin F."/>
        </authorList>
    </citation>
    <scope>NUCLEOTIDE SEQUENCE</scope>
    <source>
        <strain evidence="2">JB14</strain>
    </source>
</reference>
<proteinExistence type="predicted"/>
<gene>
    <name evidence="2" type="ORF">BT96DRAFT_987295</name>
</gene>
<organism evidence="2 3">
    <name type="scientific">Gymnopus androsaceus JB14</name>
    <dbReference type="NCBI Taxonomy" id="1447944"/>
    <lineage>
        <taxon>Eukaryota</taxon>
        <taxon>Fungi</taxon>
        <taxon>Dikarya</taxon>
        <taxon>Basidiomycota</taxon>
        <taxon>Agaricomycotina</taxon>
        <taxon>Agaricomycetes</taxon>
        <taxon>Agaricomycetidae</taxon>
        <taxon>Agaricales</taxon>
        <taxon>Marasmiineae</taxon>
        <taxon>Omphalotaceae</taxon>
        <taxon>Gymnopus</taxon>
    </lineage>
</organism>
<protein>
    <submittedName>
        <fullName evidence="2">Uncharacterized protein</fullName>
    </submittedName>
</protein>
<dbReference type="Proteomes" id="UP000799118">
    <property type="component" value="Unassembled WGS sequence"/>
</dbReference>
<evidence type="ECO:0000256" key="1">
    <source>
        <dbReference type="SAM" id="MobiDB-lite"/>
    </source>
</evidence>
<dbReference type="AlphaFoldDB" id="A0A6A4I817"/>
<feature type="compositionally biased region" description="Low complexity" evidence="1">
    <location>
        <begin position="68"/>
        <end position="89"/>
    </location>
</feature>
<keyword evidence="3" id="KW-1185">Reference proteome</keyword>
<feature type="region of interest" description="Disordered" evidence="1">
    <location>
        <begin position="1"/>
        <end position="32"/>
    </location>
</feature>
<accession>A0A6A4I817</accession>
<dbReference type="EMBL" id="ML769400">
    <property type="protein sequence ID" value="KAE9406746.1"/>
    <property type="molecule type" value="Genomic_DNA"/>
</dbReference>
<feature type="compositionally biased region" description="Low complexity" evidence="1">
    <location>
        <begin position="113"/>
        <end position="128"/>
    </location>
</feature>
<feature type="compositionally biased region" description="Low complexity" evidence="1">
    <location>
        <begin position="136"/>
        <end position="175"/>
    </location>
</feature>
<evidence type="ECO:0000313" key="2">
    <source>
        <dbReference type="EMBL" id="KAE9406746.1"/>
    </source>
</evidence>
<evidence type="ECO:0000313" key="3">
    <source>
        <dbReference type="Proteomes" id="UP000799118"/>
    </source>
</evidence>